<evidence type="ECO:0000256" key="1">
    <source>
        <dbReference type="SAM" id="MobiDB-lite"/>
    </source>
</evidence>
<feature type="compositionally biased region" description="Basic and acidic residues" evidence="1">
    <location>
        <begin position="260"/>
        <end position="269"/>
    </location>
</feature>
<dbReference type="Pfam" id="PF15407">
    <property type="entry name" value="Spo7_2_N"/>
    <property type="match status" value="1"/>
</dbReference>
<feature type="compositionally biased region" description="Basic and acidic residues" evidence="1">
    <location>
        <begin position="122"/>
        <end position="134"/>
    </location>
</feature>
<dbReference type="InterPro" id="IPR011993">
    <property type="entry name" value="PH-like_dom_sf"/>
</dbReference>
<dbReference type="InterPro" id="IPR057379">
    <property type="entry name" value="PH_SPO71"/>
</dbReference>
<dbReference type="Gene3D" id="2.30.29.30">
    <property type="entry name" value="Pleckstrin-homology domain (PH domain)/Phosphotyrosine-binding domain (PTB)"/>
    <property type="match status" value="2"/>
</dbReference>
<feature type="compositionally biased region" description="Basic and acidic residues" evidence="1">
    <location>
        <begin position="221"/>
        <end position="246"/>
    </location>
</feature>
<feature type="compositionally biased region" description="Basic and acidic residues" evidence="1">
    <location>
        <begin position="315"/>
        <end position="325"/>
    </location>
</feature>
<evidence type="ECO:0000313" key="4">
    <source>
        <dbReference type="Proteomes" id="UP000187013"/>
    </source>
</evidence>
<dbReference type="Proteomes" id="UP000187013">
    <property type="component" value="Unassembled WGS sequence"/>
</dbReference>
<dbReference type="GO" id="GO:1902657">
    <property type="term" value="P:protein localization to prospore membrane"/>
    <property type="evidence" value="ECO:0007669"/>
    <property type="project" value="InterPro"/>
</dbReference>
<feature type="compositionally biased region" description="Low complexity" evidence="1">
    <location>
        <begin position="326"/>
        <end position="343"/>
    </location>
</feature>
<reference evidence="3 4" key="1">
    <citation type="submission" date="2016-08" db="EMBL/GenBank/DDBJ databases">
        <title>Draft genome sequence of allopolyploid Zygosaccharomyces rouxii.</title>
        <authorList>
            <person name="Watanabe J."/>
            <person name="Uehara K."/>
            <person name="Mogi Y."/>
            <person name="Tsukioka Y."/>
        </authorList>
    </citation>
    <scope>NUCLEOTIDE SEQUENCE [LARGE SCALE GENOMIC DNA]</scope>
    <source>
        <strain evidence="3 4">NBRC 110957</strain>
    </source>
</reference>
<gene>
    <name evidence="3" type="ORF">ZYGR_0I00800</name>
</gene>
<evidence type="ECO:0000259" key="2">
    <source>
        <dbReference type="PROSITE" id="PS50003"/>
    </source>
</evidence>
<dbReference type="GO" id="GO:0005628">
    <property type="term" value="C:prospore membrane"/>
    <property type="evidence" value="ECO:0007669"/>
    <property type="project" value="TreeGrafter"/>
</dbReference>
<dbReference type="Pfam" id="PF23207">
    <property type="entry name" value="PH_SPO71"/>
    <property type="match status" value="1"/>
</dbReference>
<feature type="region of interest" description="Disordered" evidence="1">
    <location>
        <begin position="117"/>
        <end position="157"/>
    </location>
</feature>
<name>A0A1Q2ZWL3_ZYGRO</name>
<comment type="caution">
    <text evidence="3">The sequence shown here is derived from an EMBL/GenBank/DDBJ whole genome shotgun (WGS) entry which is preliminary data.</text>
</comment>
<feature type="region of interest" description="Disordered" evidence="1">
    <location>
        <begin position="415"/>
        <end position="436"/>
    </location>
</feature>
<dbReference type="PANTHER" id="PTHR28076">
    <property type="entry name" value="SPORULATION-SPECIFIC PROTEIN 71"/>
    <property type="match status" value="1"/>
</dbReference>
<feature type="region of interest" description="Disordered" evidence="1">
    <location>
        <begin position="217"/>
        <end position="269"/>
    </location>
</feature>
<feature type="region of interest" description="Disordered" evidence="1">
    <location>
        <begin position="180"/>
        <end position="201"/>
    </location>
</feature>
<dbReference type="InterPro" id="IPR039486">
    <property type="entry name" value="Mug56/Spo71_PH"/>
</dbReference>
<dbReference type="SUPFAM" id="SSF50729">
    <property type="entry name" value="PH domain-like"/>
    <property type="match status" value="1"/>
</dbReference>
<feature type="compositionally biased region" description="Polar residues" evidence="1">
    <location>
        <begin position="296"/>
        <end position="307"/>
    </location>
</feature>
<proteinExistence type="predicted"/>
<dbReference type="Pfam" id="PF15404">
    <property type="entry name" value="PH_4"/>
    <property type="match status" value="1"/>
</dbReference>
<dbReference type="EMBL" id="BDGX01000009">
    <property type="protein sequence ID" value="GAV47784.1"/>
    <property type="molecule type" value="Genomic_DNA"/>
</dbReference>
<dbReference type="eggNOG" id="ENOG502QRAT">
    <property type="taxonomic scope" value="Eukaryota"/>
</dbReference>
<dbReference type="SMART" id="SM01316">
    <property type="entry name" value="Spo7_2_N"/>
    <property type="match status" value="1"/>
</dbReference>
<feature type="compositionally biased region" description="Polar residues" evidence="1">
    <location>
        <begin position="351"/>
        <end position="371"/>
    </location>
</feature>
<protein>
    <recommendedName>
        <fullName evidence="2">PH domain-containing protein</fullName>
    </recommendedName>
</protein>
<feature type="domain" description="PH" evidence="2">
    <location>
        <begin position="1054"/>
        <end position="1244"/>
    </location>
</feature>
<organism evidence="3 4">
    <name type="scientific">Zygosaccharomyces rouxii</name>
    <dbReference type="NCBI Taxonomy" id="4956"/>
    <lineage>
        <taxon>Eukaryota</taxon>
        <taxon>Fungi</taxon>
        <taxon>Dikarya</taxon>
        <taxon>Ascomycota</taxon>
        <taxon>Saccharomycotina</taxon>
        <taxon>Saccharomycetes</taxon>
        <taxon>Saccharomycetales</taxon>
        <taxon>Saccharomycetaceae</taxon>
        <taxon>Zygosaccharomyces</taxon>
    </lineage>
</organism>
<accession>A0A1Q2ZWL3</accession>
<dbReference type="OrthoDB" id="5579281at2759"/>
<feature type="region of interest" description="Disordered" evidence="1">
    <location>
        <begin position="291"/>
        <end position="390"/>
    </location>
</feature>
<feature type="region of interest" description="Disordered" evidence="1">
    <location>
        <begin position="1177"/>
        <end position="1206"/>
    </location>
</feature>
<dbReference type="PANTHER" id="PTHR28076:SF1">
    <property type="entry name" value="PROSPORE MEMBRANE ADAPTER PROTEIN SPO71"/>
    <property type="match status" value="1"/>
</dbReference>
<dbReference type="InterPro" id="IPR040345">
    <property type="entry name" value="Mug56/Spo71"/>
</dbReference>
<dbReference type="PROSITE" id="PS50003">
    <property type="entry name" value="PH_DOMAIN"/>
    <property type="match status" value="1"/>
</dbReference>
<dbReference type="SMART" id="SM00233">
    <property type="entry name" value="PH"/>
    <property type="match status" value="2"/>
</dbReference>
<dbReference type="InterPro" id="IPR029217">
    <property type="entry name" value="Spo7_2_N"/>
</dbReference>
<dbReference type="AlphaFoldDB" id="A0A1Q2ZWL3"/>
<sequence length="1251" mass="143509">MTLSTEEVINIVIDDEKYTKHVNSHSLPSDAKVRIFEIPKSSFTAFRLSYASPVELSLSSKVVLLGGVPEHWYQAQTDSFKRELLKAKTPKVRGRVDKLTKYGLRAVYNSENFEEEISSDPCSKEGQDIEEPHFPDVSGQTPGKIKHSATSNSDGFRRLKRNTQQSPFIQAVDFYQTPSFSRRGKLKASSKTSGDIPTIASLNKGPLRKVLTQIDECEESSPDHNLPDRSLNEDKGQNDALSEKSSGRLRRPSTSISSGKSDHDSHQDRQLLDQLYREQELNEIEMNKLLNGVPPSLNQDTQSTDTYVSAAAESDDVRESREGDHGSTTSVISSSAGSTLSIADASRPYRPTNSVDNTKHYNLNFNLQDPPSHQKRSIDQTLSTQKHIQDSKEPSVVFMKAMALSKDYKRLSVLKPNPEQISSDQRGKPTESDKNLSPKVHRLKLESFNDKREGMVARVRQGFSRRYGSHSSHLHRDRSGPIVMMDKMLVMVKNAISQRNPIADFSEAEPIDTRVTYRWREYLVVARLTHRNDHPILIQFCHGKHFSHLQRDDERDDGPGNGNTLDFYVSKNCIVGLYSLLDNTIFIEKPDDKLNSHTLEELYGVKDSDLSTLRFYILKCRTLASTSKWYDFLQNVTGMPPISNKISLRVPEANVLFTVHLNKDALERLDQIEVRERKTLKISCLPRGYCVFQIPILRYLSVTVDEKLRAAGYSEVVKRWEGINVNLGCNFRHYDMINWCPGYQGTSLRSLSALFQSHVLEFRPYTYYGRKLNLTDGSTLLEPAAVEGFLLKLTNYKGLDKNVLGKPYLKPAYFFTSENLLFTMGSIKSTPPVPLELLISATDQSDEEKVNTSLKDLPEVYEQNPYPLDLESHIEWLKDKLDEEVFALNDYYAFKCFNRRIIQILKSEGLLDMTDIEEVYQGSITDIQSHEINYQIYNQARSTFWKVEKSLNETAQSLIFIQTKDRRIMKLLAPNQTVCKEWVTRLRALVKYWKEKQESDFRKLWSTKVQNIKNLKIDEVEEANINGRTPKWMTERGVTDPSIYNINALAVLRPILHRGVLHQKPKKHSVFSKYWVVLIPGFLILYRYFRKSKTGYVKSSIDHVHHMTIPIEECYVYSGTLTELDLIDRDKTFDEFNPGSHSLPRIYDDGWTSSETETSRCFTLWFGKKKILSKSSRNLREQSGQNNSPQISDLKNEPASGNLQNPNMIKMVKQLGVSGRSMVFMARSRQERDIWVLSLHYELERLMNYSR</sequence>
<feature type="compositionally biased region" description="Basic and acidic residues" evidence="1">
    <location>
        <begin position="425"/>
        <end position="436"/>
    </location>
</feature>
<evidence type="ECO:0000313" key="3">
    <source>
        <dbReference type="EMBL" id="GAV47784.1"/>
    </source>
</evidence>
<dbReference type="InterPro" id="IPR001849">
    <property type="entry name" value="PH_domain"/>
</dbReference>